<dbReference type="InterPro" id="IPR042197">
    <property type="entry name" value="Apaf_helical"/>
</dbReference>
<name>A0ABU6WDJ9_9FABA</name>
<protein>
    <recommendedName>
        <fullName evidence="4">TIR domain-containing protein</fullName>
    </recommendedName>
</protein>
<evidence type="ECO:0000313" key="6">
    <source>
        <dbReference type="Proteomes" id="UP001341840"/>
    </source>
</evidence>
<dbReference type="InterPro" id="IPR027417">
    <property type="entry name" value="P-loop_NTPase"/>
</dbReference>
<dbReference type="InterPro" id="IPR044974">
    <property type="entry name" value="Disease_R_plants"/>
</dbReference>
<dbReference type="Gene3D" id="3.80.10.10">
    <property type="entry name" value="Ribonuclease Inhibitor"/>
    <property type="match status" value="1"/>
</dbReference>
<comment type="caution">
    <text evidence="5">The sequence shown here is derived from an EMBL/GenBank/DDBJ whole genome shotgun (WGS) entry which is preliminary data.</text>
</comment>
<dbReference type="Pfam" id="PF23286">
    <property type="entry name" value="LRR_13"/>
    <property type="match status" value="1"/>
</dbReference>
<sequence>MALQSSISSSSSSSSSFSYAWEYDVFISFRGEDTRYGFTGNLYKALSDKGIHTFIDDEDLPRGDQITPSLFTAIQQSRTAIIVLSPNYASSSFCLDELVEILHCIKGNHRLVLPVFYEADPSDVRHQRNSFGEAMAMHEERFKNDLNKVHKWKQALNQVANLSGYHFKQGDGYEHKFIRNIVEVISRKIRRVPLFVARFPVGLDSLDSRVSEVISLLKMDSSDEVHMVGIHGVGGIGKTTLACAVYNLIADHFDGKEEVKIASLQQGASQIQRRLCQKKVLLILDDVDDHKQLHAIAGKPDWFGPGSRIIITKRDTHLLKCHGVENMHEVKGLNEEESFQLLIKHAFKNGYVSSPGYMDVLTRTVTYASGLPLALEVIGCHLCGKNVEEWESALNKFERHLDDKIHEILRVSFDALEKEEQSVFLDIACWFKGYTLVEVTDILQAHYGSCMKDHIGVLLEKSLIRISLYDLRVTMHNLIEDMGKEIDDPEKSPEMLGRRTRLWFYKDIVKVLEDNQGTSAIEIMYLEFPLFEQKRDEDSLKKKRNKDVEVKWDGKAFEDMQNLKTLIIKKWPQELSILKLPNNIHLSPKLDSLSKKLVTLKVLNFDYNDSLKEIADVSGLQTLEEFLFRGCKNLVTVHSSVSFLPKLKRLNAEHCNKLRTFPPAIKLPLLKDFSLSDCSSLEYFPEILEEMANVRWLDLKGTGIKELPCSFRNLSGLRNLEIIWNEMCKIPSVIFMMPQLSSCYIEGGGNKGRVSGMQEEVLQVQGILTHSPLKM</sequence>
<dbReference type="PANTHER" id="PTHR11017:SF431">
    <property type="entry name" value="ADP-RIBOSYL CYCLASE_CYCLIC ADP-RIBOSE HYDROLASE"/>
    <property type="match status" value="1"/>
</dbReference>
<dbReference type="InterPro" id="IPR000157">
    <property type="entry name" value="TIR_dom"/>
</dbReference>
<dbReference type="InterPro" id="IPR002182">
    <property type="entry name" value="NB-ARC"/>
</dbReference>
<dbReference type="InterPro" id="IPR058546">
    <property type="entry name" value="RPS4B/Roq1-like_LRR"/>
</dbReference>
<dbReference type="InterPro" id="IPR032675">
    <property type="entry name" value="LRR_dom_sf"/>
</dbReference>
<dbReference type="PROSITE" id="PS50104">
    <property type="entry name" value="TIR"/>
    <property type="match status" value="1"/>
</dbReference>
<dbReference type="SUPFAM" id="SSF52540">
    <property type="entry name" value="P-loop containing nucleoside triphosphate hydrolases"/>
    <property type="match status" value="1"/>
</dbReference>
<keyword evidence="3" id="KW-0611">Plant defense</keyword>
<reference evidence="5 6" key="1">
    <citation type="journal article" date="2023" name="Plants (Basel)">
        <title>Bridging the Gap: Combining Genomics and Transcriptomics Approaches to Understand Stylosanthes scabra, an Orphan Legume from the Brazilian Caatinga.</title>
        <authorList>
            <person name="Ferreira-Neto J.R.C."/>
            <person name="da Silva M.D."/>
            <person name="Binneck E."/>
            <person name="de Melo N.F."/>
            <person name="da Silva R.H."/>
            <person name="de Melo A.L.T.M."/>
            <person name="Pandolfi V."/>
            <person name="Bustamante F.O."/>
            <person name="Brasileiro-Vidal A.C."/>
            <person name="Benko-Iseppon A.M."/>
        </authorList>
    </citation>
    <scope>NUCLEOTIDE SEQUENCE [LARGE SCALE GENOMIC DNA]</scope>
    <source>
        <tissue evidence="5">Leaves</tissue>
    </source>
</reference>
<keyword evidence="6" id="KW-1185">Reference proteome</keyword>
<dbReference type="Gene3D" id="3.40.50.10140">
    <property type="entry name" value="Toll/interleukin-1 receptor homology (TIR) domain"/>
    <property type="match status" value="1"/>
</dbReference>
<feature type="domain" description="TIR" evidence="4">
    <location>
        <begin position="21"/>
        <end position="185"/>
    </location>
</feature>
<proteinExistence type="predicted"/>
<dbReference type="PRINTS" id="PR00364">
    <property type="entry name" value="DISEASERSIST"/>
</dbReference>
<dbReference type="Gene3D" id="3.40.50.300">
    <property type="entry name" value="P-loop containing nucleotide triphosphate hydrolases"/>
    <property type="match status" value="2"/>
</dbReference>
<evidence type="ECO:0000259" key="4">
    <source>
        <dbReference type="PROSITE" id="PS50104"/>
    </source>
</evidence>
<dbReference type="PANTHER" id="PTHR11017">
    <property type="entry name" value="LEUCINE-RICH REPEAT-CONTAINING PROTEIN"/>
    <property type="match status" value="1"/>
</dbReference>
<dbReference type="Gene3D" id="1.10.8.430">
    <property type="entry name" value="Helical domain of apoptotic protease-activating factors"/>
    <property type="match status" value="1"/>
</dbReference>
<dbReference type="Pfam" id="PF00931">
    <property type="entry name" value="NB-ARC"/>
    <property type="match status" value="1"/>
</dbReference>
<dbReference type="Pfam" id="PF01582">
    <property type="entry name" value="TIR"/>
    <property type="match status" value="1"/>
</dbReference>
<dbReference type="Pfam" id="PF23282">
    <property type="entry name" value="WHD_ROQ1"/>
    <property type="match status" value="1"/>
</dbReference>
<evidence type="ECO:0000256" key="3">
    <source>
        <dbReference type="ARBA" id="ARBA00022821"/>
    </source>
</evidence>
<keyword evidence="2" id="KW-0677">Repeat</keyword>
<dbReference type="Proteomes" id="UP001341840">
    <property type="component" value="Unassembled WGS sequence"/>
</dbReference>
<dbReference type="SMART" id="SM00255">
    <property type="entry name" value="TIR"/>
    <property type="match status" value="1"/>
</dbReference>
<evidence type="ECO:0000313" key="5">
    <source>
        <dbReference type="EMBL" id="MED6183282.1"/>
    </source>
</evidence>
<dbReference type="EMBL" id="JASCZI010181421">
    <property type="protein sequence ID" value="MED6183282.1"/>
    <property type="molecule type" value="Genomic_DNA"/>
</dbReference>
<dbReference type="SUPFAM" id="SSF52200">
    <property type="entry name" value="Toll/Interleukin receptor TIR domain"/>
    <property type="match status" value="1"/>
</dbReference>
<dbReference type="InterPro" id="IPR035897">
    <property type="entry name" value="Toll_tir_struct_dom_sf"/>
</dbReference>
<organism evidence="5 6">
    <name type="scientific">Stylosanthes scabra</name>
    <dbReference type="NCBI Taxonomy" id="79078"/>
    <lineage>
        <taxon>Eukaryota</taxon>
        <taxon>Viridiplantae</taxon>
        <taxon>Streptophyta</taxon>
        <taxon>Embryophyta</taxon>
        <taxon>Tracheophyta</taxon>
        <taxon>Spermatophyta</taxon>
        <taxon>Magnoliopsida</taxon>
        <taxon>eudicotyledons</taxon>
        <taxon>Gunneridae</taxon>
        <taxon>Pentapetalae</taxon>
        <taxon>rosids</taxon>
        <taxon>fabids</taxon>
        <taxon>Fabales</taxon>
        <taxon>Fabaceae</taxon>
        <taxon>Papilionoideae</taxon>
        <taxon>50 kb inversion clade</taxon>
        <taxon>dalbergioids sensu lato</taxon>
        <taxon>Dalbergieae</taxon>
        <taxon>Pterocarpus clade</taxon>
        <taxon>Stylosanthes</taxon>
    </lineage>
</organism>
<gene>
    <name evidence="5" type="ORF">PIB30_036468</name>
</gene>
<dbReference type="InterPro" id="IPR058192">
    <property type="entry name" value="WHD_ROQ1-like"/>
</dbReference>
<dbReference type="SUPFAM" id="SSF52058">
    <property type="entry name" value="L domain-like"/>
    <property type="match status" value="1"/>
</dbReference>
<keyword evidence="1" id="KW-0433">Leucine-rich repeat</keyword>
<evidence type="ECO:0000256" key="2">
    <source>
        <dbReference type="ARBA" id="ARBA00022737"/>
    </source>
</evidence>
<accession>A0ABU6WDJ9</accession>
<evidence type="ECO:0000256" key="1">
    <source>
        <dbReference type="ARBA" id="ARBA00022614"/>
    </source>
</evidence>